<dbReference type="SMART" id="SM00369">
    <property type="entry name" value="LRR_TYP"/>
    <property type="match status" value="4"/>
</dbReference>
<feature type="compositionally biased region" description="Low complexity" evidence="4">
    <location>
        <begin position="182"/>
        <end position="205"/>
    </location>
</feature>
<dbReference type="InterPro" id="IPR032675">
    <property type="entry name" value="LRR_dom_sf"/>
</dbReference>
<sequence length="714" mass="76956">MSDDDLSQLDALTEDTHSSNISDESVVLGLHEHGDGNDVSLFDEHPLEHDDEGEEEDLYGGGGGGGDPFQEQPFQEEGEMEELDHLDTAELEFGATEHPGDSSTAEAGFEFGRENLNVDSMRLLDALNADESQLADDRHALPSEETDATDKATHSQHMQADSAPSEQRQRVVAAGAAETDSRPALQRALEPAAAASRPLLASTATRVSPTRLGGGGGGGGDAYEMAILGGTPARGPAGTSSALPAMTTPQRRVGPTRYMSLDLVRLLSKKQDPRDVISLTLSFPNDPMAGKFDRIEQLDALVNLRVLDLSYNLLARIEGLSRLANLRDLDLSHNNIERIENIESLGQLARLNLEHNNIRAISTSVRSLRNLKVLLLGSNRLENLGDLDVLSPLINLAVLTLSGNPMAVPLHARAYAIFTVRSLDTLDGVQVSSAEREQAAVQFERAALLQAETHAQTLDRERAAVTQKLSVTESKVAQTQAQADALSRKNRELSDEVARLAAERAIEAEKLSKLAAENALRDSLLVKWQLEHSEKEHNELLKAAGPTTPARSTGRAAFAPATAPTRFATMPGFTPRRPTTGQQQGLLQAPATTMPASRWGVTPVQGRTAVDTRHLFEQAFAPRSKDTSVLLDETVETIAAAEPFVLRMTDTPDARRTTTADSHVPNLRSIQINPAMFLCHSNSNSSSGSNHPSNNNDSNNSSLTCSPPSFEVAI</sequence>
<dbReference type="OrthoDB" id="433501at2759"/>
<feature type="compositionally biased region" description="Polar residues" evidence="4">
    <location>
        <begin position="155"/>
        <end position="166"/>
    </location>
</feature>
<dbReference type="Gene3D" id="3.80.10.10">
    <property type="entry name" value="Ribonuclease Inhibitor"/>
    <property type="match status" value="1"/>
</dbReference>
<accession>A0A0D2X324</accession>
<dbReference type="SMART" id="SM00365">
    <property type="entry name" value="LRR_SD22"/>
    <property type="match status" value="3"/>
</dbReference>
<dbReference type="InterPro" id="IPR050576">
    <property type="entry name" value="Cilia_flagella_integrity"/>
</dbReference>
<dbReference type="SUPFAM" id="SSF52075">
    <property type="entry name" value="Outer arm dynein light chain 1"/>
    <property type="match status" value="1"/>
</dbReference>
<dbReference type="AlphaFoldDB" id="A0A0D2X324"/>
<dbReference type="EMBL" id="KE346365">
    <property type="protein sequence ID" value="KJE93564.1"/>
    <property type="molecule type" value="Genomic_DNA"/>
</dbReference>
<feature type="region of interest" description="Disordered" evidence="4">
    <location>
        <begin position="1"/>
        <end position="84"/>
    </location>
</feature>
<dbReference type="PROSITE" id="PS51450">
    <property type="entry name" value="LRR"/>
    <property type="match status" value="3"/>
</dbReference>
<evidence type="ECO:0000313" key="6">
    <source>
        <dbReference type="Proteomes" id="UP000008743"/>
    </source>
</evidence>
<feature type="region of interest" description="Disordered" evidence="4">
    <location>
        <begin position="134"/>
        <end position="218"/>
    </location>
</feature>
<evidence type="ECO:0000313" key="5">
    <source>
        <dbReference type="EMBL" id="KJE93564.1"/>
    </source>
</evidence>
<feature type="region of interest" description="Disordered" evidence="4">
    <location>
        <begin position="679"/>
        <end position="714"/>
    </location>
</feature>
<organism evidence="5 6">
    <name type="scientific">Capsaspora owczarzaki (strain ATCC 30864)</name>
    <dbReference type="NCBI Taxonomy" id="595528"/>
    <lineage>
        <taxon>Eukaryota</taxon>
        <taxon>Filasterea</taxon>
        <taxon>Capsaspora</taxon>
    </lineage>
</organism>
<reference evidence="6" key="1">
    <citation type="submission" date="2011-02" db="EMBL/GenBank/DDBJ databases">
        <title>The Genome Sequence of Capsaspora owczarzaki ATCC 30864.</title>
        <authorList>
            <person name="Russ C."/>
            <person name="Cuomo C."/>
            <person name="Burger G."/>
            <person name="Gray M.W."/>
            <person name="Holland P.W.H."/>
            <person name="King N."/>
            <person name="Lang F.B.F."/>
            <person name="Roger A.J."/>
            <person name="Ruiz-Trillo I."/>
            <person name="Young S.K."/>
            <person name="Zeng Q."/>
            <person name="Gargeya S."/>
            <person name="Alvarado L."/>
            <person name="Berlin A."/>
            <person name="Chapman S.B."/>
            <person name="Chen Z."/>
            <person name="Freedman E."/>
            <person name="Gellesch M."/>
            <person name="Goldberg J."/>
            <person name="Griggs A."/>
            <person name="Gujja S."/>
            <person name="Heilman E."/>
            <person name="Heiman D."/>
            <person name="Howarth C."/>
            <person name="Mehta T."/>
            <person name="Neiman D."/>
            <person name="Pearson M."/>
            <person name="Roberts A."/>
            <person name="Saif S."/>
            <person name="Shea T."/>
            <person name="Shenoy N."/>
            <person name="Sisk P."/>
            <person name="Stolte C."/>
            <person name="Sykes S."/>
            <person name="White J."/>
            <person name="Yandava C."/>
            <person name="Haas B."/>
            <person name="Nusbaum C."/>
            <person name="Birren B."/>
        </authorList>
    </citation>
    <scope>NUCLEOTIDE SEQUENCE</scope>
    <source>
        <strain evidence="6">ATCC 30864</strain>
    </source>
</reference>
<dbReference type="InterPro" id="IPR003591">
    <property type="entry name" value="Leu-rich_rpt_typical-subtyp"/>
</dbReference>
<protein>
    <submittedName>
        <fullName evidence="5">Uncharacterized protein</fullName>
    </submittedName>
</protein>
<dbReference type="Proteomes" id="UP000008743">
    <property type="component" value="Unassembled WGS sequence"/>
</dbReference>
<dbReference type="InParanoid" id="A0A0D2X324"/>
<evidence type="ECO:0000256" key="2">
    <source>
        <dbReference type="ARBA" id="ARBA00022737"/>
    </source>
</evidence>
<feature type="compositionally biased region" description="Basic and acidic residues" evidence="4">
    <location>
        <begin position="30"/>
        <end position="48"/>
    </location>
</feature>
<feature type="coiled-coil region" evidence="3">
    <location>
        <begin position="469"/>
        <end position="510"/>
    </location>
</feature>
<dbReference type="PhylomeDB" id="A0A0D2X324"/>
<feature type="compositionally biased region" description="Acidic residues" evidence="4">
    <location>
        <begin position="49"/>
        <end position="58"/>
    </location>
</feature>
<keyword evidence="6" id="KW-1185">Reference proteome</keyword>
<name>A0A0D2X324_CAPO3</name>
<dbReference type="STRING" id="595528.A0A0D2X324"/>
<gene>
    <name evidence="5" type="ORF">CAOG_009765</name>
</gene>
<dbReference type="Pfam" id="PF14580">
    <property type="entry name" value="LRR_9"/>
    <property type="match status" value="1"/>
</dbReference>
<dbReference type="PANTHER" id="PTHR45973">
    <property type="entry name" value="PROTEIN PHOSPHATASE 1 REGULATORY SUBUNIT SDS22-RELATED"/>
    <property type="match status" value="1"/>
</dbReference>
<proteinExistence type="predicted"/>
<keyword evidence="1" id="KW-0433">Leucine-rich repeat</keyword>
<dbReference type="PANTHER" id="PTHR45973:SF36">
    <property type="entry name" value="CENTRIOLIN"/>
    <property type="match status" value="1"/>
</dbReference>
<evidence type="ECO:0000256" key="1">
    <source>
        <dbReference type="ARBA" id="ARBA00022614"/>
    </source>
</evidence>
<keyword evidence="3" id="KW-0175">Coiled coil</keyword>
<feature type="compositionally biased region" description="Basic and acidic residues" evidence="4">
    <location>
        <begin position="135"/>
        <end position="153"/>
    </location>
</feature>
<dbReference type="InterPro" id="IPR001611">
    <property type="entry name" value="Leu-rich_rpt"/>
</dbReference>
<evidence type="ECO:0000256" key="4">
    <source>
        <dbReference type="SAM" id="MobiDB-lite"/>
    </source>
</evidence>
<evidence type="ECO:0000256" key="3">
    <source>
        <dbReference type="SAM" id="Coils"/>
    </source>
</evidence>
<keyword evidence="2" id="KW-0677">Repeat</keyword>
<feature type="compositionally biased region" description="Low complexity" evidence="4">
    <location>
        <begin position="681"/>
        <end position="702"/>
    </location>
</feature>